<feature type="binding site" evidence="4">
    <location>
        <position position="292"/>
    </location>
    <ligand>
        <name>S-adenosyl-L-methionine</name>
        <dbReference type="ChEBI" id="CHEBI:59789"/>
    </ligand>
</feature>
<accession>A0A1I2U0K8</accession>
<sequence length="432" mass="47171">MTQPETSTTELNRGDIITLDITRMAHGGRGIGLYDGRVIMADNAFPGDTVEVELTKVKKRFAEATTRTLLNAGPLRDTEGTVCAAYEHKAGCCDLSALSETGELKIKETVLRDQLERLGGLKNLPPIQIKALQPTTGWRTRARLGVDEQGRAGLRKAASNTVIPEITCQQLSEALTEGVLDEHPKYRFTPGAEVILALDSDNQRHIVEVKKAARGRRMERVQRVLEGSGTAHQEVLGFDFEVPAAAFWQAHVEAPAAYSQIITELLQKYRADEGTELGDSRSKETLVGWDLYGGVGVFAPAIARGLGEDHTQIQVVERSHAATRRHQACLDALDVHFLDEAVESGIARLSAPTAVVLDPPRTGAGEKVVKAIAQAHPAHVIHIGCDPATLARDLKAWTSEDCGYQLKELHLFNAFPGTHHFETFAYLEPRSS</sequence>
<evidence type="ECO:0000256" key="3">
    <source>
        <dbReference type="ARBA" id="ARBA00022691"/>
    </source>
</evidence>
<keyword evidence="1 4" id="KW-0489">Methyltransferase</keyword>
<evidence type="ECO:0000313" key="8">
    <source>
        <dbReference type="Proteomes" id="UP000199065"/>
    </source>
</evidence>
<dbReference type="InterPro" id="IPR012340">
    <property type="entry name" value="NA-bd_OB-fold"/>
</dbReference>
<comment type="similarity">
    <text evidence="4">Belongs to the class I-like SAM-binding methyltransferase superfamily. RNA M5U methyltransferase family.</text>
</comment>
<keyword evidence="2 4" id="KW-0808">Transferase</keyword>
<dbReference type="PANTHER" id="PTHR11061">
    <property type="entry name" value="RNA M5U METHYLTRANSFERASE"/>
    <property type="match status" value="1"/>
</dbReference>
<dbReference type="GO" id="GO:0070475">
    <property type="term" value="P:rRNA base methylation"/>
    <property type="evidence" value="ECO:0007669"/>
    <property type="project" value="TreeGrafter"/>
</dbReference>
<evidence type="ECO:0000259" key="6">
    <source>
        <dbReference type="PROSITE" id="PS50926"/>
    </source>
</evidence>
<dbReference type="AlphaFoldDB" id="A0A1I2U0K8"/>
<dbReference type="GO" id="GO:0070041">
    <property type="term" value="F:rRNA (uridine-C5-)-methyltransferase activity"/>
    <property type="evidence" value="ECO:0007669"/>
    <property type="project" value="TreeGrafter"/>
</dbReference>
<dbReference type="EMBL" id="FOPJ01000010">
    <property type="protein sequence ID" value="SFG69167.1"/>
    <property type="molecule type" value="Genomic_DNA"/>
</dbReference>
<dbReference type="PROSITE" id="PS50926">
    <property type="entry name" value="TRAM"/>
    <property type="match status" value="1"/>
</dbReference>
<protein>
    <submittedName>
        <fullName evidence="7">tRNA/tmRNA/rRNA uracil-C5-methylase, TrmA/RlmC/RlmD family</fullName>
    </submittedName>
</protein>
<evidence type="ECO:0000256" key="4">
    <source>
        <dbReference type="PROSITE-ProRule" id="PRU01024"/>
    </source>
</evidence>
<dbReference type="STRING" id="185761.SAMN05660282_01646"/>
<dbReference type="InterPro" id="IPR029063">
    <property type="entry name" value="SAM-dependent_MTases_sf"/>
</dbReference>
<keyword evidence="8" id="KW-1185">Reference proteome</keyword>
<feature type="binding site" evidence="4">
    <location>
        <position position="358"/>
    </location>
    <ligand>
        <name>S-adenosyl-L-methionine</name>
        <dbReference type="ChEBI" id="CHEBI:59789"/>
    </ligand>
</feature>
<evidence type="ECO:0000256" key="5">
    <source>
        <dbReference type="PROSITE-ProRule" id="PRU10015"/>
    </source>
</evidence>
<keyword evidence="3 4" id="KW-0949">S-adenosyl-L-methionine</keyword>
<dbReference type="RefSeq" id="WP_223845889.1">
    <property type="nucleotide sequence ID" value="NZ_FOPJ01000010.1"/>
</dbReference>
<reference evidence="7 8" key="1">
    <citation type="submission" date="2016-10" db="EMBL/GenBank/DDBJ databases">
        <authorList>
            <person name="de Groot N.N."/>
        </authorList>
    </citation>
    <scope>NUCLEOTIDE SEQUENCE [LARGE SCALE GENOMIC DNA]</scope>
    <source>
        <strain>J11</strain>
        <strain evidence="8">PG 39</strain>
    </source>
</reference>
<proteinExistence type="inferred from homology"/>
<dbReference type="Pfam" id="PF01938">
    <property type="entry name" value="TRAM"/>
    <property type="match status" value="1"/>
</dbReference>
<dbReference type="Gene3D" id="2.40.50.140">
    <property type="entry name" value="Nucleic acid-binding proteins"/>
    <property type="match status" value="1"/>
</dbReference>
<dbReference type="PROSITE" id="PS51687">
    <property type="entry name" value="SAM_MT_RNA_M5U"/>
    <property type="match status" value="1"/>
</dbReference>
<dbReference type="InterPro" id="IPR002792">
    <property type="entry name" value="TRAM_dom"/>
</dbReference>
<feature type="active site" description="Nucleophile" evidence="4">
    <location>
        <position position="385"/>
    </location>
</feature>
<gene>
    <name evidence="7" type="ORF">SAMN05660282_01646</name>
</gene>
<dbReference type="InterPro" id="IPR010280">
    <property type="entry name" value="U5_MeTrfase_fam"/>
</dbReference>
<dbReference type="Pfam" id="PF05958">
    <property type="entry name" value="tRNA_U5-meth_tr"/>
    <property type="match status" value="1"/>
</dbReference>
<feature type="binding site" evidence="4">
    <location>
        <position position="249"/>
    </location>
    <ligand>
        <name>S-adenosyl-L-methionine</name>
        <dbReference type="ChEBI" id="CHEBI:59789"/>
    </ligand>
</feature>
<evidence type="ECO:0000313" key="7">
    <source>
        <dbReference type="EMBL" id="SFG69167.1"/>
    </source>
</evidence>
<organism evidence="7 8">
    <name type="scientific">Corynebacterium spheniscorum</name>
    <dbReference type="NCBI Taxonomy" id="185761"/>
    <lineage>
        <taxon>Bacteria</taxon>
        <taxon>Bacillati</taxon>
        <taxon>Actinomycetota</taxon>
        <taxon>Actinomycetes</taxon>
        <taxon>Mycobacteriales</taxon>
        <taxon>Corynebacteriaceae</taxon>
        <taxon>Corynebacterium</taxon>
    </lineage>
</organism>
<evidence type="ECO:0000256" key="2">
    <source>
        <dbReference type="ARBA" id="ARBA00022679"/>
    </source>
</evidence>
<evidence type="ECO:0000256" key="1">
    <source>
        <dbReference type="ARBA" id="ARBA00022603"/>
    </source>
</evidence>
<comment type="caution">
    <text evidence="4">Lacks conserved residue(s) required for the propagation of feature annotation.</text>
</comment>
<feature type="domain" description="TRAM" evidence="6">
    <location>
        <begin position="10"/>
        <end position="68"/>
    </location>
</feature>
<name>A0A1I2U0K8_9CORY</name>
<dbReference type="Proteomes" id="UP000199065">
    <property type="component" value="Unassembled WGS sequence"/>
</dbReference>
<dbReference type="Gene3D" id="2.40.50.1070">
    <property type="match status" value="1"/>
</dbReference>
<dbReference type="SUPFAM" id="SSF50249">
    <property type="entry name" value="Nucleic acid-binding proteins"/>
    <property type="match status" value="1"/>
</dbReference>
<dbReference type="SUPFAM" id="SSF53335">
    <property type="entry name" value="S-adenosyl-L-methionine-dependent methyltransferases"/>
    <property type="match status" value="1"/>
</dbReference>
<dbReference type="InterPro" id="IPR030390">
    <property type="entry name" value="MeTrfase_TrmA_AS"/>
</dbReference>
<dbReference type="Gene3D" id="3.40.50.150">
    <property type="entry name" value="Vaccinia Virus protein VP39"/>
    <property type="match status" value="1"/>
</dbReference>
<dbReference type="PROSITE" id="PS01230">
    <property type="entry name" value="TRMA_1"/>
    <property type="match status" value="1"/>
</dbReference>
<feature type="active site" evidence="5">
    <location>
        <position position="385"/>
    </location>
</feature>
<dbReference type="PANTHER" id="PTHR11061:SF30">
    <property type="entry name" value="TRNA (URACIL(54)-C(5))-METHYLTRANSFERASE"/>
    <property type="match status" value="1"/>
</dbReference>